<reference evidence="2 3" key="1">
    <citation type="submission" date="2016-03" db="EMBL/GenBank/DDBJ databases">
        <title>EvidentialGene: Evidence-directed Construction of Genes on Genomes.</title>
        <authorList>
            <person name="Gilbert D.G."/>
            <person name="Choi J.-H."/>
            <person name="Mockaitis K."/>
            <person name="Colbourne J."/>
            <person name="Pfrender M."/>
        </authorList>
    </citation>
    <scope>NUCLEOTIDE SEQUENCE [LARGE SCALE GENOMIC DNA]</scope>
    <source>
        <strain evidence="2 3">Xinb3</strain>
        <tissue evidence="2">Complete organism</tissue>
    </source>
</reference>
<keyword evidence="1" id="KW-0812">Transmembrane</keyword>
<gene>
    <name evidence="2" type="ORF">APZ42_016934</name>
</gene>
<keyword evidence="1" id="KW-1133">Transmembrane helix</keyword>
<sequence length="66" mass="7843">MDEKKENLMKRIETDWVADFFCFFFLSVLFIFIFVSMFVCSFVCVVAVRTRASQEMTDDSRTITLH</sequence>
<accession>A0A165A8T6</accession>
<name>A0A165A8T6_9CRUS</name>
<feature type="transmembrane region" description="Helical" evidence="1">
    <location>
        <begin position="20"/>
        <end position="48"/>
    </location>
</feature>
<keyword evidence="1" id="KW-0472">Membrane</keyword>
<keyword evidence="3" id="KW-1185">Reference proteome</keyword>
<evidence type="ECO:0000313" key="2">
    <source>
        <dbReference type="EMBL" id="KZS17309.1"/>
    </source>
</evidence>
<proteinExistence type="predicted"/>
<organism evidence="2 3">
    <name type="scientific">Daphnia magna</name>
    <dbReference type="NCBI Taxonomy" id="35525"/>
    <lineage>
        <taxon>Eukaryota</taxon>
        <taxon>Metazoa</taxon>
        <taxon>Ecdysozoa</taxon>
        <taxon>Arthropoda</taxon>
        <taxon>Crustacea</taxon>
        <taxon>Branchiopoda</taxon>
        <taxon>Diplostraca</taxon>
        <taxon>Cladocera</taxon>
        <taxon>Anomopoda</taxon>
        <taxon>Daphniidae</taxon>
        <taxon>Daphnia</taxon>
    </lineage>
</organism>
<dbReference type="EMBL" id="LRGB01000642">
    <property type="protein sequence ID" value="KZS17309.1"/>
    <property type="molecule type" value="Genomic_DNA"/>
</dbReference>
<evidence type="ECO:0000313" key="3">
    <source>
        <dbReference type="Proteomes" id="UP000076858"/>
    </source>
</evidence>
<comment type="caution">
    <text evidence="2">The sequence shown here is derived from an EMBL/GenBank/DDBJ whole genome shotgun (WGS) entry which is preliminary data.</text>
</comment>
<dbReference type="Proteomes" id="UP000076858">
    <property type="component" value="Unassembled WGS sequence"/>
</dbReference>
<dbReference type="AlphaFoldDB" id="A0A165A8T6"/>
<protein>
    <submittedName>
        <fullName evidence="2">Uncharacterized protein</fullName>
    </submittedName>
</protein>
<evidence type="ECO:0000256" key="1">
    <source>
        <dbReference type="SAM" id="Phobius"/>
    </source>
</evidence>